<sequence>MILSSSERICKLAPWLCLNCSSLTKSHHSSTFLFHSTSLFIFTSVCSGPCRVCAGSCYLFLRRLILRHCALRAFFVLMLDNPKLFLTIKIMVSYSHQTI</sequence>
<name>A0A9P6TDM7_9BASI</name>
<protein>
    <submittedName>
        <fullName evidence="1">Uncharacterized protein</fullName>
    </submittedName>
</protein>
<dbReference type="AlphaFoldDB" id="A0A9P6TDM7"/>
<keyword evidence="2" id="KW-1185">Reference proteome</keyword>
<proteinExistence type="predicted"/>
<gene>
    <name evidence="1" type="ORF">CROQUDRAFT_439494</name>
</gene>
<accession>A0A9P6TDM7</accession>
<dbReference type="EMBL" id="MU167242">
    <property type="protein sequence ID" value="KAG0147924.1"/>
    <property type="molecule type" value="Genomic_DNA"/>
</dbReference>
<evidence type="ECO:0000313" key="2">
    <source>
        <dbReference type="Proteomes" id="UP000886653"/>
    </source>
</evidence>
<evidence type="ECO:0000313" key="1">
    <source>
        <dbReference type="EMBL" id="KAG0147924.1"/>
    </source>
</evidence>
<organism evidence="1 2">
    <name type="scientific">Cronartium quercuum f. sp. fusiforme G11</name>
    <dbReference type="NCBI Taxonomy" id="708437"/>
    <lineage>
        <taxon>Eukaryota</taxon>
        <taxon>Fungi</taxon>
        <taxon>Dikarya</taxon>
        <taxon>Basidiomycota</taxon>
        <taxon>Pucciniomycotina</taxon>
        <taxon>Pucciniomycetes</taxon>
        <taxon>Pucciniales</taxon>
        <taxon>Coleosporiaceae</taxon>
        <taxon>Cronartium</taxon>
    </lineage>
</organism>
<comment type="caution">
    <text evidence="1">The sequence shown here is derived from an EMBL/GenBank/DDBJ whole genome shotgun (WGS) entry which is preliminary data.</text>
</comment>
<reference evidence="1" key="1">
    <citation type="submission" date="2013-11" db="EMBL/GenBank/DDBJ databases">
        <title>Genome sequence of the fusiform rust pathogen reveals effectors for host alternation and coevolution with pine.</title>
        <authorList>
            <consortium name="DOE Joint Genome Institute"/>
            <person name="Smith K."/>
            <person name="Pendleton A."/>
            <person name="Kubisiak T."/>
            <person name="Anderson C."/>
            <person name="Salamov A."/>
            <person name="Aerts A."/>
            <person name="Riley R."/>
            <person name="Clum A."/>
            <person name="Lindquist E."/>
            <person name="Ence D."/>
            <person name="Campbell M."/>
            <person name="Kronenberg Z."/>
            <person name="Feau N."/>
            <person name="Dhillon B."/>
            <person name="Hamelin R."/>
            <person name="Burleigh J."/>
            <person name="Smith J."/>
            <person name="Yandell M."/>
            <person name="Nelson C."/>
            <person name="Grigoriev I."/>
            <person name="Davis J."/>
        </authorList>
    </citation>
    <scope>NUCLEOTIDE SEQUENCE</scope>
    <source>
        <strain evidence="1">G11</strain>
    </source>
</reference>
<dbReference type="Proteomes" id="UP000886653">
    <property type="component" value="Unassembled WGS sequence"/>
</dbReference>